<keyword evidence="2" id="KW-1133">Transmembrane helix</keyword>
<dbReference type="NCBIfam" id="TIGR01300">
    <property type="entry name" value="CPA3_mnhG_phaG"/>
    <property type="match status" value="1"/>
</dbReference>
<gene>
    <name evidence="3" type="ORF">DPM12_02700</name>
</gene>
<evidence type="ECO:0000313" key="4">
    <source>
        <dbReference type="Proteomes" id="UP000250462"/>
    </source>
</evidence>
<dbReference type="PANTHER" id="PTHR34703">
    <property type="entry name" value="ANTIPORTER SUBUNIT MNHG2-RELATED"/>
    <property type="match status" value="1"/>
</dbReference>
<dbReference type="PANTHER" id="PTHR34703:SF1">
    <property type="entry name" value="ANTIPORTER SUBUNIT MNHG2-RELATED"/>
    <property type="match status" value="1"/>
</dbReference>
<feature type="transmembrane region" description="Helical" evidence="2">
    <location>
        <begin position="41"/>
        <end position="65"/>
    </location>
</feature>
<feature type="transmembrane region" description="Helical" evidence="2">
    <location>
        <begin position="12"/>
        <end position="35"/>
    </location>
</feature>
<sequence>MAAIGLVRLADVYSRLSAVTKAATLGVVLVLGGAFCLEPSWKSFFVVGLAAFLQFFTAPVGGFALGRAAYRAGSPLAPQTQYDELDDAIRATSREP</sequence>
<keyword evidence="2" id="KW-0472">Membrane</keyword>
<evidence type="ECO:0000313" key="3">
    <source>
        <dbReference type="EMBL" id="RAW18144.1"/>
    </source>
</evidence>
<keyword evidence="2" id="KW-0812">Transmembrane</keyword>
<dbReference type="AlphaFoldDB" id="A0A329R0J6"/>
<evidence type="ECO:0000256" key="2">
    <source>
        <dbReference type="SAM" id="Phobius"/>
    </source>
</evidence>
<dbReference type="GO" id="GO:0015385">
    <property type="term" value="F:sodium:proton antiporter activity"/>
    <property type="evidence" value="ECO:0007669"/>
    <property type="project" value="TreeGrafter"/>
</dbReference>
<keyword evidence="4" id="KW-1185">Reference proteome</keyword>
<proteinExistence type="inferred from homology"/>
<dbReference type="EMBL" id="QMIG01000002">
    <property type="protein sequence ID" value="RAW18144.1"/>
    <property type="molecule type" value="Genomic_DNA"/>
</dbReference>
<name>A0A329R0J6_9ACTN</name>
<reference evidence="3 4" key="1">
    <citation type="submission" date="2018-06" db="EMBL/GenBank/DDBJ databases">
        <title>Phytoactinopolyspora halophila sp. nov., a novel halophilic actinomycete isolated from a saline soil in China.</title>
        <authorList>
            <person name="Tang S.-K."/>
        </authorList>
    </citation>
    <scope>NUCLEOTIDE SEQUENCE [LARGE SCALE GENOMIC DNA]</scope>
    <source>
        <strain evidence="3 4">YIM 96934</strain>
    </source>
</reference>
<dbReference type="OrthoDB" id="3430023at2"/>
<organism evidence="3 4">
    <name type="scientific">Phytoactinopolyspora halophila</name>
    <dbReference type="NCBI Taxonomy" id="1981511"/>
    <lineage>
        <taxon>Bacteria</taxon>
        <taxon>Bacillati</taxon>
        <taxon>Actinomycetota</taxon>
        <taxon>Actinomycetes</taxon>
        <taxon>Jiangellales</taxon>
        <taxon>Jiangellaceae</taxon>
        <taxon>Phytoactinopolyspora</taxon>
    </lineage>
</organism>
<dbReference type="InterPro" id="IPR005133">
    <property type="entry name" value="PhaG_MnhG_YufB"/>
</dbReference>
<comment type="similarity">
    <text evidence="1">Belongs to the CPA3 antiporters (TC 2.A.63) subunit G family.</text>
</comment>
<evidence type="ECO:0000256" key="1">
    <source>
        <dbReference type="ARBA" id="ARBA00008404"/>
    </source>
</evidence>
<dbReference type="Pfam" id="PF03334">
    <property type="entry name" value="PhaG_MnhG_YufB"/>
    <property type="match status" value="1"/>
</dbReference>
<protein>
    <submittedName>
        <fullName evidence="3">Cation:proton antiporter</fullName>
    </submittedName>
</protein>
<dbReference type="Proteomes" id="UP000250462">
    <property type="component" value="Unassembled WGS sequence"/>
</dbReference>
<comment type="caution">
    <text evidence="3">The sequence shown here is derived from an EMBL/GenBank/DDBJ whole genome shotgun (WGS) entry which is preliminary data.</text>
</comment>
<accession>A0A329R0J6</accession>